<dbReference type="InterPro" id="IPR003717">
    <property type="entry name" value="RecO"/>
</dbReference>
<accession>A0A840AGA7</accession>
<name>A0A840AGA7_9PROT</name>
<evidence type="ECO:0000256" key="7">
    <source>
        <dbReference type="HAMAP-Rule" id="MF_00201"/>
    </source>
</evidence>
<sequence>MSVEWAAPAVVLSARPYGEGGVVATVLTEAQGRHPGLVRGGASRGQAALWQTGNLIEARWVARLADQLGALSGEMVHAAAALAMEDALSLATLAGACAVAEGALPEREAHPAVFHGLVSVIAGLARGTDTALPLLVRWEALLLADLGYGLDLESCAATGAREGLEWVSPRSGRAVSAEAGAPYADRLLRLPAFLREPDAPSTAGDWLAGLRLTGFFLARDAFGLQHRPLPPARQALESRLADQLSVTHPPTHQGSPDAR</sequence>
<reference evidence="9 10" key="1">
    <citation type="submission" date="2020-08" db="EMBL/GenBank/DDBJ databases">
        <title>Genomic Encyclopedia of Type Strains, Phase IV (KMG-IV): sequencing the most valuable type-strain genomes for metagenomic binning, comparative biology and taxonomic classification.</title>
        <authorList>
            <person name="Goeker M."/>
        </authorList>
    </citation>
    <scope>NUCLEOTIDE SEQUENCE [LARGE SCALE GENOMIC DNA]</scope>
    <source>
        <strain evidence="9 10">DSM 19979</strain>
    </source>
</reference>
<dbReference type="GO" id="GO:0006302">
    <property type="term" value="P:double-strand break repair"/>
    <property type="evidence" value="ECO:0007669"/>
    <property type="project" value="TreeGrafter"/>
</dbReference>
<dbReference type="Gene3D" id="1.20.1440.120">
    <property type="entry name" value="Recombination protein O, C-terminal domain"/>
    <property type="match status" value="1"/>
</dbReference>
<dbReference type="InterPro" id="IPR042242">
    <property type="entry name" value="RecO_C"/>
</dbReference>
<proteinExistence type="inferred from homology"/>
<comment type="similarity">
    <text evidence="1 7">Belongs to the RecO family.</text>
</comment>
<keyword evidence="4 7" id="KW-0233">DNA recombination</keyword>
<dbReference type="GO" id="GO:0006310">
    <property type="term" value="P:DNA recombination"/>
    <property type="evidence" value="ECO:0007669"/>
    <property type="project" value="UniProtKB-UniRule"/>
</dbReference>
<dbReference type="Gene3D" id="2.40.50.140">
    <property type="entry name" value="Nucleic acid-binding proteins"/>
    <property type="match status" value="1"/>
</dbReference>
<protein>
    <recommendedName>
        <fullName evidence="2 7">DNA repair protein RecO</fullName>
    </recommendedName>
    <alternativeName>
        <fullName evidence="6 7">Recombination protein O</fullName>
    </alternativeName>
</protein>
<keyword evidence="10" id="KW-1185">Reference proteome</keyword>
<comment type="caution">
    <text evidence="9">The sequence shown here is derived from an EMBL/GenBank/DDBJ whole genome shotgun (WGS) entry which is preliminary data.</text>
</comment>
<keyword evidence="3 7" id="KW-0227">DNA damage</keyword>
<organism evidence="9 10">
    <name type="scientific">Roseococcus suduntuyensis</name>
    <dbReference type="NCBI Taxonomy" id="455361"/>
    <lineage>
        <taxon>Bacteria</taxon>
        <taxon>Pseudomonadati</taxon>
        <taxon>Pseudomonadota</taxon>
        <taxon>Alphaproteobacteria</taxon>
        <taxon>Acetobacterales</taxon>
        <taxon>Roseomonadaceae</taxon>
        <taxon>Roseococcus</taxon>
    </lineage>
</organism>
<dbReference type="HAMAP" id="MF_00201">
    <property type="entry name" value="RecO"/>
    <property type="match status" value="1"/>
</dbReference>
<dbReference type="Pfam" id="PF02565">
    <property type="entry name" value="RecO_C"/>
    <property type="match status" value="1"/>
</dbReference>
<dbReference type="InterPro" id="IPR012340">
    <property type="entry name" value="NA-bd_OB-fold"/>
</dbReference>
<dbReference type="Pfam" id="PF11967">
    <property type="entry name" value="RecO_N"/>
    <property type="match status" value="1"/>
</dbReference>
<dbReference type="Proteomes" id="UP000553193">
    <property type="component" value="Unassembled WGS sequence"/>
</dbReference>
<dbReference type="EMBL" id="JACIDJ010000005">
    <property type="protein sequence ID" value="MBB3899576.1"/>
    <property type="molecule type" value="Genomic_DNA"/>
</dbReference>
<feature type="domain" description="DNA replication/recombination mediator RecO N-terminal" evidence="8">
    <location>
        <begin position="1"/>
        <end position="76"/>
    </location>
</feature>
<evidence type="ECO:0000313" key="9">
    <source>
        <dbReference type="EMBL" id="MBB3899576.1"/>
    </source>
</evidence>
<dbReference type="NCBIfam" id="TIGR00613">
    <property type="entry name" value="reco"/>
    <property type="match status" value="1"/>
</dbReference>
<evidence type="ECO:0000259" key="8">
    <source>
        <dbReference type="Pfam" id="PF11967"/>
    </source>
</evidence>
<evidence type="ECO:0000256" key="6">
    <source>
        <dbReference type="ARBA" id="ARBA00033409"/>
    </source>
</evidence>
<dbReference type="SUPFAM" id="SSF50249">
    <property type="entry name" value="Nucleic acid-binding proteins"/>
    <property type="match status" value="1"/>
</dbReference>
<evidence type="ECO:0000256" key="5">
    <source>
        <dbReference type="ARBA" id="ARBA00023204"/>
    </source>
</evidence>
<dbReference type="PANTHER" id="PTHR33991:SF1">
    <property type="entry name" value="DNA REPAIR PROTEIN RECO"/>
    <property type="match status" value="1"/>
</dbReference>
<evidence type="ECO:0000256" key="4">
    <source>
        <dbReference type="ARBA" id="ARBA00023172"/>
    </source>
</evidence>
<dbReference type="AlphaFoldDB" id="A0A840AGA7"/>
<gene>
    <name evidence="7" type="primary">recO</name>
    <name evidence="9" type="ORF">GGQ83_003028</name>
</gene>
<dbReference type="SUPFAM" id="SSF57863">
    <property type="entry name" value="ArfGap/RecO-like zinc finger"/>
    <property type="match status" value="1"/>
</dbReference>
<dbReference type="GO" id="GO:0043590">
    <property type="term" value="C:bacterial nucleoid"/>
    <property type="evidence" value="ECO:0007669"/>
    <property type="project" value="TreeGrafter"/>
</dbReference>
<comment type="function">
    <text evidence="7">Involved in DNA repair and RecF pathway recombination.</text>
</comment>
<evidence type="ECO:0000313" key="10">
    <source>
        <dbReference type="Proteomes" id="UP000553193"/>
    </source>
</evidence>
<keyword evidence="5 7" id="KW-0234">DNA repair</keyword>
<dbReference type="InterPro" id="IPR037278">
    <property type="entry name" value="ARFGAP/RecO"/>
</dbReference>
<evidence type="ECO:0000256" key="2">
    <source>
        <dbReference type="ARBA" id="ARBA00021310"/>
    </source>
</evidence>
<evidence type="ECO:0000256" key="3">
    <source>
        <dbReference type="ARBA" id="ARBA00022763"/>
    </source>
</evidence>
<dbReference type="InterPro" id="IPR022572">
    <property type="entry name" value="DNA_rep/recomb_RecO_N"/>
</dbReference>
<dbReference type="PANTHER" id="PTHR33991">
    <property type="entry name" value="DNA REPAIR PROTEIN RECO"/>
    <property type="match status" value="1"/>
</dbReference>
<evidence type="ECO:0000256" key="1">
    <source>
        <dbReference type="ARBA" id="ARBA00007452"/>
    </source>
</evidence>